<dbReference type="KEGG" id="ksn:43589921"/>
<evidence type="ECO:0000256" key="1">
    <source>
        <dbReference type="SAM" id="MobiDB-lite"/>
    </source>
</evidence>
<dbReference type="GO" id="GO:0000329">
    <property type="term" value="C:fungal-type vacuole membrane"/>
    <property type="evidence" value="ECO:0007669"/>
    <property type="project" value="TreeGrafter"/>
</dbReference>
<dbReference type="SMART" id="SM00554">
    <property type="entry name" value="FAS1"/>
    <property type="match status" value="1"/>
</dbReference>
<evidence type="ECO:0000313" key="3">
    <source>
        <dbReference type="EMBL" id="WWD19016.1"/>
    </source>
</evidence>
<sequence>MRDLTYPFVRLLSLLPLVLLLSTPALAQDDQLTCPDANLTEYLISLIDTLYWNGLTTFEEFVVALSETDNGYEYLQSLYTSGQKNTILVPTDAAFQAAGIWSSSHSNSSSALSAVGNEEWLVDLISLHTLQGDWNPSSIDFQGGGGGVIASTWLSTKDEMNNTTSQSQAFQAVVLIKGGDGDGSGLQVDGWWVNGTTWSGPVTNGGSGGVLNNLVLLPIDTVLPFPPNLSTALTTSGPGFSNFSSALDVVGSDTITKLEQLTDNGFTIFVPIDEGWSDEVRGMMNDEKMAKGIVMSHYTTNYTLFSPSWSTAPFTLTLDSGATLTISLDTDGITPLLAINDDADADGDQQSDESNGNTTARATAKILQSDITLENGVMHIIDTVLVPPSLNNTQSNATDTSSSTSTETATATAFAVATASATGDLSPSSNAGVQNGAAVNTGSQSSLAPKTVEDMRVGVSMLSGLGMIVVAILNM</sequence>
<keyword evidence="4" id="KW-1185">Reference proteome</keyword>
<dbReference type="InterPro" id="IPR050904">
    <property type="entry name" value="Adhesion/Biosynth-related"/>
</dbReference>
<proteinExistence type="predicted"/>
<feature type="region of interest" description="Disordered" evidence="1">
    <location>
        <begin position="341"/>
        <end position="361"/>
    </location>
</feature>
<name>A0A5M6BW41_9TREE</name>
<feature type="region of interest" description="Disordered" evidence="1">
    <location>
        <begin position="422"/>
        <end position="445"/>
    </location>
</feature>
<dbReference type="Gene3D" id="2.30.180.10">
    <property type="entry name" value="FAS1 domain"/>
    <property type="match status" value="2"/>
</dbReference>
<dbReference type="GeneID" id="43589921"/>
<dbReference type="GO" id="GO:0005615">
    <property type="term" value="C:extracellular space"/>
    <property type="evidence" value="ECO:0007669"/>
    <property type="project" value="TreeGrafter"/>
</dbReference>
<evidence type="ECO:0000313" key="4">
    <source>
        <dbReference type="Proteomes" id="UP000322225"/>
    </source>
</evidence>
<feature type="compositionally biased region" description="Acidic residues" evidence="1">
    <location>
        <begin position="341"/>
        <end position="351"/>
    </location>
</feature>
<feature type="signal peptide" evidence="2">
    <location>
        <begin position="1"/>
        <end position="27"/>
    </location>
</feature>
<feature type="chain" id="PRO_5043915875" evidence="2">
    <location>
        <begin position="28"/>
        <end position="475"/>
    </location>
</feature>
<dbReference type="InterPro" id="IPR036378">
    <property type="entry name" value="FAS1_dom_sf"/>
</dbReference>
<keyword evidence="2" id="KW-0732">Signal</keyword>
<dbReference type="RefSeq" id="XP_031860016.1">
    <property type="nucleotide sequence ID" value="XM_032005769.1"/>
</dbReference>
<dbReference type="PANTHER" id="PTHR10900">
    <property type="entry name" value="PERIOSTIN-RELATED"/>
    <property type="match status" value="1"/>
</dbReference>
<reference evidence="3" key="1">
    <citation type="submission" date="2017-08" db="EMBL/GenBank/DDBJ databases">
        <authorList>
            <person name="Cuomo C."/>
            <person name="Billmyre B."/>
            <person name="Heitman J."/>
        </authorList>
    </citation>
    <scope>NUCLEOTIDE SEQUENCE</scope>
    <source>
        <strain evidence="3">CBS 12478</strain>
    </source>
</reference>
<feature type="compositionally biased region" description="Polar residues" evidence="1">
    <location>
        <begin position="423"/>
        <end position="445"/>
    </location>
</feature>
<dbReference type="AlphaFoldDB" id="A0A5M6BW41"/>
<dbReference type="InterPro" id="IPR000782">
    <property type="entry name" value="FAS1_domain"/>
</dbReference>
<dbReference type="PANTHER" id="PTHR10900:SF122">
    <property type="entry name" value="FAS1 DOMAIN-CONTAINING PROTEIN"/>
    <property type="match status" value="1"/>
</dbReference>
<accession>A0A5M6BW41</accession>
<dbReference type="GO" id="GO:0016236">
    <property type="term" value="P:macroautophagy"/>
    <property type="evidence" value="ECO:0007669"/>
    <property type="project" value="TreeGrafter"/>
</dbReference>
<dbReference type="OrthoDB" id="286301at2759"/>
<evidence type="ECO:0000256" key="2">
    <source>
        <dbReference type="SAM" id="SignalP"/>
    </source>
</evidence>
<dbReference type="Proteomes" id="UP000322225">
    <property type="component" value="Chromosome 6"/>
</dbReference>
<reference evidence="3" key="2">
    <citation type="submission" date="2024-01" db="EMBL/GenBank/DDBJ databases">
        <title>Comparative genomics of Cryptococcus and Kwoniella reveals pathogenesis evolution and contrasting modes of karyotype evolution via chromosome fusion or intercentromeric recombination.</title>
        <authorList>
            <person name="Coelho M.A."/>
            <person name="David-Palma M."/>
            <person name="Shea T."/>
            <person name="Bowers K."/>
            <person name="McGinley-Smith S."/>
            <person name="Mohammad A.W."/>
            <person name="Gnirke A."/>
            <person name="Yurkov A.M."/>
            <person name="Nowrousian M."/>
            <person name="Sun S."/>
            <person name="Cuomo C.A."/>
            <person name="Heitman J."/>
        </authorList>
    </citation>
    <scope>NUCLEOTIDE SEQUENCE</scope>
    <source>
        <strain evidence="3">CBS 12478</strain>
    </source>
</reference>
<gene>
    <name evidence="3" type="ORF">CI109_103473</name>
</gene>
<organism evidence="3 4">
    <name type="scientific">Kwoniella shandongensis</name>
    <dbReference type="NCBI Taxonomy" id="1734106"/>
    <lineage>
        <taxon>Eukaryota</taxon>
        <taxon>Fungi</taxon>
        <taxon>Dikarya</taxon>
        <taxon>Basidiomycota</taxon>
        <taxon>Agaricomycotina</taxon>
        <taxon>Tremellomycetes</taxon>
        <taxon>Tremellales</taxon>
        <taxon>Cryptococcaceae</taxon>
        <taxon>Kwoniella</taxon>
    </lineage>
</organism>
<protein>
    <submittedName>
        <fullName evidence="3">Uncharacterized protein</fullName>
    </submittedName>
</protein>
<dbReference type="PROSITE" id="PS50213">
    <property type="entry name" value="FAS1"/>
    <property type="match status" value="1"/>
</dbReference>
<dbReference type="EMBL" id="CP144056">
    <property type="protein sequence ID" value="WWD19016.1"/>
    <property type="molecule type" value="Genomic_DNA"/>
</dbReference>
<dbReference type="Pfam" id="PF02469">
    <property type="entry name" value="Fasciclin"/>
    <property type="match status" value="1"/>
</dbReference>
<dbReference type="SUPFAM" id="SSF82153">
    <property type="entry name" value="FAS1 domain"/>
    <property type="match status" value="2"/>
</dbReference>